<dbReference type="PROSITE" id="PS51831">
    <property type="entry name" value="HD"/>
    <property type="match status" value="1"/>
</dbReference>
<dbReference type="InterPro" id="IPR026875">
    <property type="entry name" value="PHydrolase_assoc_dom"/>
</dbReference>
<dbReference type="InterPro" id="IPR006674">
    <property type="entry name" value="HD_domain"/>
</dbReference>
<dbReference type="PANTHER" id="PTHR11373">
    <property type="entry name" value="DEOXYNUCLEOSIDE TRIPHOSPHATE TRIPHOSPHOHYDROLASE"/>
    <property type="match status" value="1"/>
</dbReference>
<dbReference type="Pfam" id="PF13286">
    <property type="entry name" value="HD_assoc"/>
    <property type="match status" value="1"/>
</dbReference>
<dbReference type="InterPro" id="IPR003607">
    <property type="entry name" value="HD/PDEase_dom"/>
</dbReference>
<gene>
    <name evidence="4" type="ORF">F6B43_01985</name>
</gene>
<evidence type="ECO:0000313" key="5">
    <source>
        <dbReference type="Proteomes" id="UP000325827"/>
    </source>
</evidence>
<sequence length="463" mass="51384">MRNWTTVAVESFAAVGVSQGRPSGYDEIDAARFHPERHRSQRDDFARDRARVLHSAALRRLAAKTQVLSPASPADFARNRLTHSLEVAQVGRELATTLRLSPDVVDTACLSHDLGHPPFGHNGERALNDWAEGIGGFEGNAQTLRILTRLEPKVVDEEGLSFGLNLTRASLDATCKYPWTSEHPVPDPSGRLKFGVYSDDEPVFRWMREGAPGRVRCIEAEVMDLSDDIAYSVHDFEDAIVNGYLDPRRLSDVREHSALLSAIQTWVGYDFTRDDLADAFYRLIRMPEWIRAFDGSRSSLAILKNLTSDLIGRFARAATAATREAYDTPTLTRYRGQVVVPHVIAAEMAVLKGTIGAFVVSIEGRKSLYKEQRRVLKRLANALWEAPEHLDVVHTADFTAADSDAARRRVIVDQVASLTDRSAISWHGRLVGDLDVAELGVWVPGVRPIPPSTYALPEPLDGF</sequence>
<keyword evidence="1 2" id="KW-0378">Hydrolase</keyword>
<dbReference type="SUPFAM" id="SSF109604">
    <property type="entry name" value="HD-domain/PDEase-like"/>
    <property type="match status" value="1"/>
</dbReference>
<dbReference type="Proteomes" id="UP000325827">
    <property type="component" value="Unassembled WGS sequence"/>
</dbReference>
<dbReference type="InterPro" id="IPR006261">
    <property type="entry name" value="dGTPase"/>
</dbReference>
<name>A0A5J5J374_9MICO</name>
<proteinExistence type="inferred from homology"/>
<evidence type="ECO:0000256" key="1">
    <source>
        <dbReference type="ARBA" id="ARBA00022801"/>
    </source>
</evidence>
<dbReference type="AlphaFoldDB" id="A0A5J5J374"/>
<comment type="caution">
    <text evidence="4">The sequence shown here is derived from an EMBL/GenBank/DDBJ whole genome shotgun (WGS) entry which is preliminary data.</text>
</comment>
<evidence type="ECO:0000259" key="3">
    <source>
        <dbReference type="PROSITE" id="PS51831"/>
    </source>
</evidence>
<dbReference type="Gene3D" id="1.10.3210.10">
    <property type="entry name" value="Hypothetical protein af1432"/>
    <property type="match status" value="1"/>
</dbReference>
<dbReference type="CDD" id="cd00077">
    <property type="entry name" value="HDc"/>
    <property type="match status" value="1"/>
</dbReference>
<dbReference type="InterPro" id="IPR050135">
    <property type="entry name" value="dGTPase-like"/>
</dbReference>
<dbReference type="GO" id="GO:0006203">
    <property type="term" value="P:dGTP catabolic process"/>
    <property type="evidence" value="ECO:0007669"/>
    <property type="project" value="TreeGrafter"/>
</dbReference>
<dbReference type="GO" id="GO:0008832">
    <property type="term" value="F:dGTPase activity"/>
    <property type="evidence" value="ECO:0007669"/>
    <property type="project" value="TreeGrafter"/>
</dbReference>
<accession>A0A5J5J374</accession>
<dbReference type="EMBL" id="VYSA01000001">
    <property type="protein sequence ID" value="KAA9110480.1"/>
    <property type="molecule type" value="Genomic_DNA"/>
</dbReference>
<feature type="domain" description="HD" evidence="3">
    <location>
        <begin position="80"/>
        <end position="232"/>
    </location>
</feature>
<keyword evidence="5" id="KW-1185">Reference proteome</keyword>
<dbReference type="HAMAP" id="MF_01212">
    <property type="entry name" value="dGTPase_type2"/>
    <property type="match status" value="1"/>
</dbReference>
<dbReference type="NCBIfam" id="TIGR01353">
    <property type="entry name" value="dGTP_triPase"/>
    <property type="match status" value="1"/>
</dbReference>
<dbReference type="NCBIfam" id="NF002829">
    <property type="entry name" value="PRK03007.1"/>
    <property type="match status" value="1"/>
</dbReference>
<protein>
    <recommendedName>
        <fullName evidence="2">Deoxyguanosinetriphosphate triphosphohydrolase-like protein</fullName>
    </recommendedName>
</protein>
<organism evidence="4 5">
    <name type="scientific">Microbacterium rhizomatis</name>
    <dbReference type="NCBI Taxonomy" id="1631477"/>
    <lineage>
        <taxon>Bacteria</taxon>
        <taxon>Bacillati</taxon>
        <taxon>Actinomycetota</taxon>
        <taxon>Actinomycetes</taxon>
        <taxon>Micrococcales</taxon>
        <taxon>Microbacteriaceae</taxon>
        <taxon>Microbacterium</taxon>
    </lineage>
</organism>
<dbReference type="PANTHER" id="PTHR11373:SF32">
    <property type="entry name" value="DEOXYGUANOSINETRIPHOSPHATE TRIPHOSPHOHYDROLASE"/>
    <property type="match status" value="1"/>
</dbReference>
<dbReference type="SMART" id="SM00471">
    <property type="entry name" value="HDc"/>
    <property type="match status" value="1"/>
</dbReference>
<dbReference type="Pfam" id="PF01966">
    <property type="entry name" value="HD"/>
    <property type="match status" value="1"/>
</dbReference>
<dbReference type="OrthoDB" id="9803619at2"/>
<reference evidence="5" key="1">
    <citation type="submission" date="2019-09" db="EMBL/GenBank/DDBJ databases">
        <title>Mumia zhuanghuii sp. nov. isolated from the intestinal contents of plateau pika (Ochotona curzoniae) in the Qinghai-Tibet plateau of China.</title>
        <authorList>
            <person name="Tian Z."/>
        </authorList>
    </citation>
    <scope>NUCLEOTIDE SEQUENCE [LARGE SCALE GENOMIC DNA]</scope>
    <source>
        <strain evidence="5">JCM 30598</strain>
    </source>
</reference>
<evidence type="ECO:0000313" key="4">
    <source>
        <dbReference type="EMBL" id="KAA9110480.1"/>
    </source>
</evidence>
<dbReference type="InterPro" id="IPR023023">
    <property type="entry name" value="dNTPase_2"/>
</dbReference>
<comment type="similarity">
    <text evidence="2">Belongs to the dGTPase family. Type 2 subfamily.</text>
</comment>
<evidence type="ECO:0000256" key="2">
    <source>
        <dbReference type="HAMAP-Rule" id="MF_01212"/>
    </source>
</evidence>